<evidence type="ECO:0000256" key="10">
    <source>
        <dbReference type="HAMAP-Rule" id="MF_00331"/>
    </source>
</evidence>
<keyword evidence="10" id="KW-0001">2Fe-2S</keyword>
<dbReference type="Gene3D" id="3.40.640.10">
    <property type="entry name" value="Type I PLP-dependent aspartate aminotransferase-like (Major domain)"/>
    <property type="match status" value="1"/>
</dbReference>
<dbReference type="NCBIfam" id="TIGR03402">
    <property type="entry name" value="FeS_nifS"/>
    <property type="match status" value="1"/>
</dbReference>
<dbReference type="Gene3D" id="1.10.260.50">
    <property type="match status" value="1"/>
</dbReference>
<dbReference type="PIRSF" id="PIRSF005572">
    <property type="entry name" value="NifS"/>
    <property type="match status" value="1"/>
</dbReference>
<dbReference type="InterPro" id="IPR015422">
    <property type="entry name" value="PyrdxlP-dep_Trfase_small"/>
</dbReference>
<evidence type="ECO:0000256" key="1">
    <source>
        <dbReference type="ARBA" id="ARBA00001933"/>
    </source>
</evidence>
<comment type="subunit">
    <text evidence="10">Homodimer. Forms a heterotetramer with IscU, interacts with other sulfur acceptors.</text>
</comment>
<evidence type="ECO:0000313" key="14">
    <source>
        <dbReference type="Proteomes" id="UP000177905"/>
    </source>
</evidence>
<reference evidence="13 14" key="1">
    <citation type="journal article" date="2016" name="Nat. Commun.">
        <title>Thousands of microbial genomes shed light on interconnected biogeochemical processes in an aquifer system.</title>
        <authorList>
            <person name="Anantharaman K."/>
            <person name="Brown C.T."/>
            <person name="Hug L.A."/>
            <person name="Sharon I."/>
            <person name="Castelle C.J."/>
            <person name="Probst A.J."/>
            <person name="Thomas B.C."/>
            <person name="Singh A."/>
            <person name="Wilkins M.J."/>
            <person name="Karaoz U."/>
            <person name="Brodie E.L."/>
            <person name="Williams K.H."/>
            <person name="Hubbard S.S."/>
            <person name="Banfield J.F."/>
        </authorList>
    </citation>
    <scope>NUCLEOTIDE SEQUENCE [LARGE SCALE GENOMIC DNA]</scope>
</reference>
<dbReference type="GO" id="GO:0031071">
    <property type="term" value="F:cysteine desulfurase activity"/>
    <property type="evidence" value="ECO:0007669"/>
    <property type="project" value="UniProtKB-UniRule"/>
</dbReference>
<dbReference type="GO" id="GO:0044571">
    <property type="term" value="P:[2Fe-2S] cluster assembly"/>
    <property type="evidence" value="ECO:0007669"/>
    <property type="project" value="UniProtKB-UniRule"/>
</dbReference>
<evidence type="ECO:0000256" key="11">
    <source>
        <dbReference type="RuleBase" id="RU004504"/>
    </source>
</evidence>
<dbReference type="InterPro" id="IPR017772">
    <property type="entry name" value="Cys_deSase_NifS_bac/arc"/>
</dbReference>
<feature type="binding site" evidence="10">
    <location>
        <position position="239"/>
    </location>
    <ligand>
        <name>pyridoxal 5'-phosphate</name>
        <dbReference type="ChEBI" id="CHEBI:597326"/>
    </ligand>
</feature>
<dbReference type="GO" id="GO:0006520">
    <property type="term" value="P:amino acid metabolic process"/>
    <property type="evidence" value="ECO:0007669"/>
    <property type="project" value="InterPro"/>
</dbReference>
<dbReference type="UniPathway" id="UPA00266"/>
<evidence type="ECO:0000256" key="8">
    <source>
        <dbReference type="ARBA" id="ARBA00023014"/>
    </source>
</evidence>
<evidence type="ECO:0000256" key="9">
    <source>
        <dbReference type="ARBA" id="ARBA00050776"/>
    </source>
</evidence>
<evidence type="ECO:0000259" key="12">
    <source>
        <dbReference type="Pfam" id="PF00266"/>
    </source>
</evidence>
<keyword evidence="6 10" id="KW-0663">Pyridoxal phosphate</keyword>
<keyword evidence="5 10" id="KW-0479">Metal-binding</keyword>
<evidence type="ECO:0000256" key="6">
    <source>
        <dbReference type="ARBA" id="ARBA00022898"/>
    </source>
</evidence>
<evidence type="ECO:0000313" key="13">
    <source>
        <dbReference type="EMBL" id="OGC15243.1"/>
    </source>
</evidence>
<keyword evidence="3 10" id="KW-0963">Cytoplasm</keyword>
<dbReference type="PANTHER" id="PTHR11601:SF34">
    <property type="entry name" value="CYSTEINE DESULFURASE"/>
    <property type="match status" value="1"/>
</dbReference>
<protein>
    <recommendedName>
        <fullName evidence="10">Cysteine desulfurase IscS</fullName>
        <ecNumber evidence="10">2.8.1.7</ecNumber>
    </recommendedName>
</protein>
<feature type="binding site" description="via persulfide group" evidence="10">
    <location>
        <position position="327"/>
    </location>
    <ligand>
        <name>[2Fe-2S] cluster</name>
        <dbReference type="ChEBI" id="CHEBI:190135"/>
        <note>ligand shared with IscU</note>
    </ligand>
</feature>
<dbReference type="Gene3D" id="3.90.1150.10">
    <property type="entry name" value="Aspartate Aminotransferase, domain 1"/>
    <property type="match status" value="1"/>
</dbReference>
<dbReference type="GO" id="GO:0030170">
    <property type="term" value="F:pyridoxal phosphate binding"/>
    <property type="evidence" value="ECO:0007669"/>
    <property type="project" value="UniProtKB-UniRule"/>
</dbReference>
<dbReference type="SUPFAM" id="SSF53383">
    <property type="entry name" value="PLP-dependent transferases"/>
    <property type="match status" value="1"/>
</dbReference>
<dbReference type="EC" id="2.8.1.7" evidence="10"/>
<comment type="similarity">
    <text evidence="2 10">Belongs to the class-V pyridoxal-phosphate-dependent aminotransferase family. NifS/IscS subfamily.</text>
</comment>
<organism evidence="13 14">
    <name type="scientific">candidate division WOR-1 bacterium RIFOXYB2_FULL_36_35</name>
    <dbReference type="NCBI Taxonomy" id="1802578"/>
    <lineage>
        <taxon>Bacteria</taxon>
        <taxon>Bacillati</taxon>
        <taxon>Saganbacteria</taxon>
    </lineage>
</organism>
<feature type="binding site" evidence="10">
    <location>
        <begin position="73"/>
        <end position="74"/>
    </location>
    <ligand>
        <name>pyridoxal 5'-phosphate</name>
        <dbReference type="ChEBI" id="CHEBI:597326"/>
    </ligand>
</feature>
<evidence type="ECO:0000256" key="7">
    <source>
        <dbReference type="ARBA" id="ARBA00023004"/>
    </source>
</evidence>
<feature type="binding site" evidence="10">
    <location>
        <position position="181"/>
    </location>
    <ligand>
        <name>pyridoxal 5'-phosphate</name>
        <dbReference type="ChEBI" id="CHEBI:597326"/>
    </ligand>
</feature>
<keyword evidence="8 10" id="KW-0411">Iron-sulfur</keyword>
<dbReference type="PANTHER" id="PTHR11601">
    <property type="entry name" value="CYSTEINE DESULFURYLASE FAMILY MEMBER"/>
    <property type="match status" value="1"/>
</dbReference>
<dbReference type="PROSITE" id="PS00595">
    <property type="entry name" value="AA_TRANSFER_CLASS_5"/>
    <property type="match status" value="1"/>
</dbReference>
<name>A0A1F4S677_UNCSA</name>
<sequence length="388" mass="42394">MKMKKIYLDYAATTPTHPDVEETMKPYFSEIYGNPSSIHKFGQEARSAVEKAREQVAKLLNASTDEIVFTSGGTESDNFALEGVAFANKLKGNHIVTSAIEHHAISHCCEFLKKQGFEITYVPVNKEGIVNPEDVKKSLTDKTILVSIMQANNEIGTIQPIKEIAKIVHEKGVVFHTDAVQTAGHIPIDVKELDIDLLSVSAHKFYGPKGVGALYIKKGTRMVSFLHGGGQERNRRASTENVPGIVGIGKAAEIAIANMGNEAKSLIILRDMLIDELLSKIPESILNGHRTQRLPNNINISIKYIEGESMLLNLDFLGVAASSGSACTSGSLDPSHVLLAIGLTHDVAHGSLRFSMGRLTTKDDIKYVIEQLPPIVEKLRAMSPLYKK</sequence>
<comment type="pathway">
    <text evidence="10">Cofactor biosynthesis; iron-sulfur cluster biosynthesis.</text>
</comment>
<comment type="subcellular location">
    <subcellularLocation>
        <location evidence="10">Cytoplasm</location>
    </subcellularLocation>
</comment>
<dbReference type="Pfam" id="PF00266">
    <property type="entry name" value="Aminotran_5"/>
    <property type="match status" value="1"/>
</dbReference>
<feature type="binding site" evidence="10">
    <location>
        <begin position="201"/>
        <end position="203"/>
    </location>
    <ligand>
        <name>pyridoxal 5'-phosphate</name>
        <dbReference type="ChEBI" id="CHEBI:597326"/>
    </ligand>
</feature>
<keyword evidence="7 10" id="KW-0408">Iron</keyword>
<dbReference type="GO" id="GO:1990221">
    <property type="term" value="C:L-cysteine desulfurase complex"/>
    <property type="evidence" value="ECO:0007669"/>
    <property type="project" value="UniProtKB-ARBA"/>
</dbReference>
<dbReference type="InterPro" id="IPR000192">
    <property type="entry name" value="Aminotrans_V_dom"/>
</dbReference>
<dbReference type="InterPro" id="IPR016454">
    <property type="entry name" value="Cysteine_dSase"/>
</dbReference>
<dbReference type="NCBIfam" id="NF002806">
    <property type="entry name" value="PRK02948.1"/>
    <property type="match status" value="1"/>
</dbReference>
<accession>A0A1F4S677</accession>
<proteinExistence type="inferred from homology"/>
<dbReference type="Proteomes" id="UP000177905">
    <property type="component" value="Unassembled WGS sequence"/>
</dbReference>
<feature type="modified residue" description="N6-(pyridoxal phosphate)lysine" evidence="10">
    <location>
        <position position="204"/>
    </location>
</feature>
<comment type="caution">
    <text evidence="13">The sequence shown here is derived from an EMBL/GenBank/DDBJ whole genome shotgun (WGS) entry which is preliminary data.</text>
</comment>
<gene>
    <name evidence="10" type="primary">iscS</name>
    <name evidence="13" type="ORF">A2290_03100</name>
</gene>
<dbReference type="EMBL" id="MEUA01000023">
    <property type="protein sequence ID" value="OGC15243.1"/>
    <property type="molecule type" value="Genomic_DNA"/>
</dbReference>
<evidence type="ECO:0000256" key="2">
    <source>
        <dbReference type="ARBA" id="ARBA00006490"/>
    </source>
</evidence>
<dbReference type="FunFam" id="3.40.640.10:FF:000084">
    <property type="entry name" value="IscS-like cysteine desulfurase"/>
    <property type="match status" value="1"/>
</dbReference>
<feature type="domain" description="Aminotransferase class V" evidence="12">
    <location>
        <begin position="6"/>
        <end position="367"/>
    </location>
</feature>
<comment type="function">
    <text evidence="10">Master enzyme that delivers sulfur to a number of partners involved in Fe-S cluster assembly, tRNA modification or cofactor biosynthesis. Catalyzes the removal of elemental sulfur atoms from cysteine to produce alanine. Functions as a sulfur delivery protein for Fe-S cluster synthesis onto IscU, an Fe-S scaffold assembly protein, as well as other S acceptor proteins.</text>
</comment>
<evidence type="ECO:0000256" key="4">
    <source>
        <dbReference type="ARBA" id="ARBA00022679"/>
    </source>
</evidence>
<comment type="catalytic activity">
    <reaction evidence="9 10">
        <text>(sulfur carrier)-H + L-cysteine = (sulfur carrier)-SH + L-alanine</text>
        <dbReference type="Rhea" id="RHEA:43892"/>
        <dbReference type="Rhea" id="RHEA-COMP:14737"/>
        <dbReference type="Rhea" id="RHEA-COMP:14739"/>
        <dbReference type="ChEBI" id="CHEBI:29917"/>
        <dbReference type="ChEBI" id="CHEBI:35235"/>
        <dbReference type="ChEBI" id="CHEBI:57972"/>
        <dbReference type="ChEBI" id="CHEBI:64428"/>
        <dbReference type="EC" id="2.8.1.7"/>
    </reaction>
</comment>
<dbReference type="GO" id="GO:0046872">
    <property type="term" value="F:metal ion binding"/>
    <property type="evidence" value="ECO:0007669"/>
    <property type="project" value="UniProtKB-KW"/>
</dbReference>
<comment type="cofactor">
    <cofactor evidence="1 10 11">
        <name>pyridoxal 5'-phosphate</name>
        <dbReference type="ChEBI" id="CHEBI:597326"/>
    </cofactor>
</comment>
<dbReference type="InterPro" id="IPR010240">
    <property type="entry name" value="Cys_deSase_IscS"/>
</dbReference>
<feature type="binding site" evidence="10">
    <location>
        <position position="153"/>
    </location>
    <ligand>
        <name>pyridoxal 5'-phosphate</name>
        <dbReference type="ChEBI" id="CHEBI:597326"/>
    </ligand>
</feature>
<dbReference type="AlphaFoldDB" id="A0A1F4S677"/>
<evidence type="ECO:0000256" key="5">
    <source>
        <dbReference type="ARBA" id="ARBA00022723"/>
    </source>
</evidence>
<dbReference type="InterPro" id="IPR020578">
    <property type="entry name" value="Aminotrans_V_PyrdxlP_BS"/>
</dbReference>
<evidence type="ECO:0000256" key="3">
    <source>
        <dbReference type="ARBA" id="ARBA00022490"/>
    </source>
</evidence>
<dbReference type="InterPro" id="IPR015421">
    <property type="entry name" value="PyrdxlP-dep_Trfase_major"/>
</dbReference>
<dbReference type="HAMAP" id="MF_00331">
    <property type="entry name" value="Cys_desulf_IscS"/>
    <property type="match status" value="1"/>
</dbReference>
<dbReference type="InterPro" id="IPR015424">
    <property type="entry name" value="PyrdxlP-dep_Trfase"/>
</dbReference>
<keyword evidence="4 10" id="KW-0808">Transferase</keyword>
<feature type="active site" description="Cysteine persulfide intermediate" evidence="10">
    <location>
        <position position="327"/>
    </location>
</feature>
<dbReference type="GO" id="GO:0051537">
    <property type="term" value="F:2 iron, 2 sulfur cluster binding"/>
    <property type="evidence" value="ECO:0007669"/>
    <property type="project" value="UniProtKB-UniRule"/>
</dbReference>